<dbReference type="InterPro" id="IPR036533">
    <property type="entry name" value="BAG_dom_sf"/>
</dbReference>
<evidence type="ECO:0000313" key="4">
    <source>
        <dbReference type="Proteomes" id="UP000724874"/>
    </source>
</evidence>
<evidence type="ECO:0000256" key="2">
    <source>
        <dbReference type="SAM" id="MobiDB-lite"/>
    </source>
</evidence>
<gene>
    <name evidence="3" type="ORF">CPB84DRAFT_1778304</name>
</gene>
<sequence>MYGNPWHSNYYNYPPNVTYNPYLHSSYQRPSPFEPVPARVPPDYDAEMQNRARAVAEQRARRAQYLPDDDDDDEDDWEYNQFGPRERAYLNAKKRQELLERQQRQRALQEQQRLEALEEKTRTEETRLRMQEAMRLERVGDIVDPCEAVDSDDGLQEKGFQRPKASRGYSRTVPVNQHQRSPASTKTELPSHTTEPQSPRAARQPSPTPTPSSEQVLPIQYTEEHEKAASHIQQRYRIHAASRALDKVASQFEELKSKFVYPSSIDFQKPGGGEETISVLVTRPPSDFNDESDEPMEVDGPQGKLAYTSKNYAIHQYFDALDKLLMKLDGVESWGYKGLRLKRRQFVKDIEKESSRLERYWRQAWVDYLAKQSSYQDQERRSKSAAEEGVTKKEEQDSKDELEVENGLRREVGVTN</sequence>
<reference evidence="3" key="1">
    <citation type="submission" date="2020-11" db="EMBL/GenBank/DDBJ databases">
        <authorList>
            <consortium name="DOE Joint Genome Institute"/>
            <person name="Ahrendt S."/>
            <person name="Riley R."/>
            <person name="Andreopoulos W."/>
            <person name="LaButti K."/>
            <person name="Pangilinan J."/>
            <person name="Ruiz-duenas F.J."/>
            <person name="Barrasa J.M."/>
            <person name="Sanchez-Garcia M."/>
            <person name="Camarero S."/>
            <person name="Miyauchi S."/>
            <person name="Serrano A."/>
            <person name="Linde D."/>
            <person name="Babiker R."/>
            <person name="Drula E."/>
            <person name="Ayuso-Fernandez I."/>
            <person name="Pacheco R."/>
            <person name="Padilla G."/>
            <person name="Ferreira P."/>
            <person name="Barriuso J."/>
            <person name="Kellner H."/>
            <person name="Castanera R."/>
            <person name="Alfaro M."/>
            <person name="Ramirez L."/>
            <person name="Pisabarro A.G."/>
            <person name="Kuo A."/>
            <person name="Tritt A."/>
            <person name="Lipzen A."/>
            <person name="He G."/>
            <person name="Yan M."/>
            <person name="Ng V."/>
            <person name="Cullen D."/>
            <person name="Martin F."/>
            <person name="Rosso M.-N."/>
            <person name="Henrissat B."/>
            <person name="Hibbett D."/>
            <person name="Martinez A.T."/>
            <person name="Grigoriev I.V."/>
        </authorList>
    </citation>
    <scope>NUCLEOTIDE SEQUENCE</scope>
    <source>
        <strain evidence="3">AH 44721</strain>
    </source>
</reference>
<protein>
    <recommendedName>
        <fullName evidence="5">BAG domain-containing protein</fullName>
    </recommendedName>
</protein>
<keyword evidence="4" id="KW-1185">Reference proteome</keyword>
<dbReference type="GO" id="GO:0051087">
    <property type="term" value="F:protein-folding chaperone binding"/>
    <property type="evidence" value="ECO:0007669"/>
    <property type="project" value="InterPro"/>
</dbReference>
<feature type="region of interest" description="Disordered" evidence="2">
    <location>
        <begin position="28"/>
        <end position="83"/>
    </location>
</feature>
<feature type="coiled-coil region" evidence="1">
    <location>
        <begin position="92"/>
        <end position="134"/>
    </location>
</feature>
<feature type="compositionally biased region" description="Acidic residues" evidence="2">
    <location>
        <begin position="67"/>
        <end position="78"/>
    </location>
</feature>
<dbReference type="SUPFAM" id="SSF63491">
    <property type="entry name" value="BAG domain"/>
    <property type="match status" value="1"/>
</dbReference>
<comment type="caution">
    <text evidence="3">The sequence shown here is derived from an EMBL/GenBank/DDBJ whole genome shotgun (WGS) entry which is preliminary data.</text>
</comment>
<organism evidence="3 4">
    <name type="scientific">Gymnopilus junonius</name>
    <name type="common">Spectacular rustgill mushroom</name>
    <name type="synonym">Gymnopilus spectabilis subsp. junonius</name>
    <dbReference type="NCBI Taxonomy" id="109634"/>
    <lineage>
        <taxon>Eukaryota</taxon>
        <taxon>Fungi</taxon>
        <taxon>Dikarya</taxon>
        <taxon>Basidiomycota</taxon>
        <taxon>Agaricomycotina</taxon>
        <taxon>Agaricomycetes</taxon>
        <taxon>Agaricomycetidae</taxon>
        <taxon>Agaricales</taxon>
        <taxon>Agaricineae</taxon>
        <taxon>Hymenogastraceae</taxon>
        <taxon>Gymnopilus</taxon>
    </lineage>
</organism>
<feature type="region of interest" description="Disordered" evidence="2">
    <location>
        <begin position="146"/>
        <end position="215"/>
    </location>
</feature>
<evidence type="ECO:0000313" key="3">
    <source>
        <dbReference type="EMBL" id="KAF8901037.1"/>
    </source>
</evidence>
<keyword evidence="1" id="KW-0175">Coiled coil</keyword>
<evidence type="ECO:0008006" key="5">
    <source>
        <dbReference type="Google" id="ProtNLM"/>
    </source>
</evidence>
<proteinExistence type="predicted"/>
<dbReference type="Gene3D" id="1.20.58.120">
    <property type="entry name" value="BAG domain"/>
    <property type="match status" value="1"/>
</dbReference>
<accession>A0A9P5NN83</accession>
<dbReference type="AlphaFoldDB" id="A0A9P5NN83"/>
<feature type="compositionally biased region" description="Basic and acidic residues" evidence="2">
    <location>
        <begin position="48"/>
        <end position="60"/>
    </location>
</feature>
<feature type="compositionally biased region" description="Basic and acidic residues" evidence="2">
    <location>
        <begin position="377"/>
        <end position="416"/>
    </location>
</feature>
<evidence type="ECO:0000256" key="1">
    <source>
        <dbReference type="SAM" id="Coils"/>
    </source>
</evidence>
<dbReference type="OrthoDB" id="333905at2759"/>
<name>A0A9P5NN83_GYMJU</name>
<dbReference type="Proteomes" id="UP000724874">
    <property type="component" value="Unassembled WGS sequence"/>
</dbReference>
<dbReference type="EMBL" id="JADNYJ010000044">
    <property type="protein sequence ID" value="KAF8901037.1"/>
    <property type="molecule type" value="Genomic_DNA"/>
</dbReference>
<feature type="compositionally biased region" description="Polar residues" evidence="2">
    <location>
        <begin position="173"/>
        <end position="197"/>
    </location>
</feature>
<dbReference type="PROSITE" id="PS50096">
    <property type="entry name" value="IQ"/>
    <property type="match status" value="1"/>
</dbReference>
<feature type="region of interest" description="Disordered" evidence="2">
    <location>
        <begin position="372"/>
        <end position="416"/>
    </location>
</feature>